<feature type="domain" description="Knr4/Smi1-like" evidence="1">
    <location>
        <begin position="32"/>
        <end position="168"/>
    </location>
</feature>
<name>A0ABR5AZI5_BACBA</name>
<dbReference type="Gene3D" id="3.40.1580.10">
    <property type="entry name" value="SMI1/KNR4-like"/>
    <property type="match status" value="1"/>
</dbReference>
<dbReference type="PANTHER" id="PTHR47432:SF1">
    <property type="entry name" value="CELL WALL ASSEMBLY REGULATOR SMI1"/>
    <property type="match status" value="1"/>
</dbReference>
<dbReference type="EMBL" id="JXLP01000002">
    <property type="protein sequence ID" value="KIL80134.1"/>
    <property type="molecule type" value="Genomic_DNA"/>
</dbReference>
<dbReference type="Proteomes" id="UP000031982">
    <property type="component" value="Unassembled WGS sequence"/>
</dbReference>
<reference evidence="2 3" key="1">
    <citation type="submission" date="2015-01" db="EMBL/GenBank/DDBJ databases">
        <title>Genome Assembly of Bacillus badius MTCC 1458.</title>
        <authorList>
            <person name="Verma A."/>
            <person name="Khatri I."/>
            <person name="Mual P."/>
            <person name="Subramanian S."/>
            <person name="Krishnamurthi S."/>
        </authorList>
    </citation>
    <scope>NUCLEOTIDE SEQUENCE [LARGE SCALE GENOMIC DNA]</scope>
    <source>
        <strain evidence="2 3">MTCC 1458</strain>
    </source>
</reference>
<keyword evidence="3" id="KW-1185">Reference proteome</keyword>
<dbReference type="Pfam" id="PF09346">
    <property type="entry name" value="SMI1_KNR4"/>
    <property type="match status" value="1"/>
</dbReference>
<dbReference type="RefSeq" id="WP_041113422.1">
    <property type="nucleotide sequence ID" value="NZ_JARTHD010000020.1"/>
</dbReference>
<dbReference type="SUPFAM" id="SSF160631">
    <property type="entry name" value="SMI1/KNR4-like"/>
    <property type="match status" value="1"/>
</dbReference>
<evidence type="ECO:0000313" key="2">
    <source>
        <dbReference type="EMBL" id="KIL80134.1"/>
    </source>
</evidence>
<accession>A0ABR5AZI5</accession>
<dbReference type="InterPro" id="IPR018958">
    <property type="entry name" value="Knr4/Smi1-like_dom"/>
</dbReference>
<evidence type="ECO:0000313" key="3">
    <source>
        <dbReference type="Proteomes" id="UP000031982"/>
    </source>
</evidence>
<dbReference type="PANTHER" id="PTHR47432">
    <property type="entry name" value="CELL WALL ASSEMBLY REGULATOR SMI1"/>
    <property type="match status" value="1"/>
</dbReference>
<dbReference type="SMART" id="SM00860">
    <property type="entry name" value="SMI1_KNR4"/>
    <property type="match status" value="1"/>
</dbReference>
<evidence type="ECO:0000259" key="1">
    <source>
        <dbReference type="SMART" id="SM00860"/>
    </source>
</evidence>
<dbReference type="InterPro" id="IPR037883">
    <property type="entry name" value="Knr4/Smi1-like_sf"/>
</dbReference>
<proteinExistence type="predicted"/>
<gene>
    <name evidence="2" type="ORF">SD77_2588</name>
</gene>
<protein>
    <recommendedName>
        <fullName evidence="1">Knr4/Smi1-like domain-containing protein</fullName>
    </recommendedName>
</protein>
<dbReference type="InterPro" id="IPR051873">
    <property type="entry name" value="KNR4/SMI1_regulator"/>
</dbReference>
<organism evidence="2 3">
    <name type="scientific">Bacillus badius</name>
    <dbReference type="NCBI Taxonomy" id="1455"/>
    <lineage>
        <taxon>Bacteria</taxon>
        <taxon>Bacillati</taxon>
        <taxon>Bacillota</taxon>
        <taxon>Bacilli</taxon>
        <taxon>Bacillales</taxon>
        <taxon>Bacillaceae</taxon>
        <taxon>Pseudobacillus</taxon>
    </lineage>
</organism>
<comment type="caution">
    <text evidence="2">The sequence shown here is derived from an EMBL/GenBank/DDBJ whole genome shotgun (WGS) entry which is preliminary data.</text>
</comment>
<sequence>MINQAEWLWERMIERGENFESGFKESLNLQPGASDEDFQLIEKTLGVTLPEEVKSLYRVYNGQVWELGTNPFVRNLTLSPTSEVIDNWCFLQEEFDPDDGLELEFEKELKPFLWNSKWIPIAANGGGDYLCIDTDPSDAGTAGQVLYFWHDWGNRSVEARNIFEFIEICLKEDCEQY</sequence>